<dbReference type="AlphaFoldDB" id="A0A978VI70"/>
<proteinExistence type="predicted"/>
<dbReference type="Pfam" id="PF01190">
    <property type="entry name" value="Pollen_Ole_e_1"/>
    <property type="match status" value="1"/>
</dbReference>
<feature type="transmembrane region" description="Helical" evidence="2">
    <location>
        <begin position="52"/>
        <end position="69"/>
    </location>
</feature>
<name>A0A978VI70_ZIZJJ</name>
<reference evidence="3" key="1">
    <citation type="journal article" date="2021" name="Front. Plant Sci.">
        <title>Chromosome-Scale Genome Assembly for Chinese Sour Jujube and Insights Into Its Genome Evolution and Domestication Signature.</title>
        <authorList>
            <person name="Shen L.-Y."/>
            <person name="Luo H."/>
            <person name="Wang X.-L."/>
            <person name="Wang X.-M."/>
            <person name="Qiu X.-J."/>
            <person name="Liu H."/>
            <person name="Zhou S.-S."/>
            <person name="Jia K.-H."/>
            <person name="Nie S."/>
            <person name="Bao Y.-T."/>
            <person name="Zhang R.-G."/>
            <person name="Yun Q.-Z."/>
            <person name="Chai Y.-H."/>
            <person name="Lu J.-Y."/>
            <person name="Li Y."/>
            <person name="Zhao S.-W."/>
            <person name="Mao J.-F."/>
            <person name="Jia S.-G."/>
            <person name="Mao Y.-M."/>
        </authorList>
    </citation>
    <scope>NUCLEOTIDE SEQUENCE</scope>
    <source>
        <strain evidence="3">AT0</strain>
        <tissue evidence="3">Leaf</tissue>
    </source>
</reference>
<dbReference type="EMBL" id="JAEACU010000004">
    <property type="protein sequence ID" value="KAH7532789.1"/>
    <property type="molecule type" value="Genomic_DNA"/>
</dbReference>
<evidence type="ECO:0000256" key="1">
    <source>
        <dbReference type="SAM" id="MobiDB-lite"/>
    </source>
</evidence>
<dbReference type="PANTHER" id="PTHR47273:SF4">
    <property type="entry name" value="EXPRESSED PROTEIN"/>
    <property type="match status" value="1"/>
</dbReference>
<evidence type="ECO:0000256" key="2">
    <source>
        <dbReference type="SAM" id="Phobius"/>
    </source>
</evidence>
<accession>A0A978VI70</accession>
<dbReference type="PANTHER" id="PTHR47273">
    <property type="entry name" value="EXPRESSED PROTEIN"/>
    <property type="match status" value="1"/>
</dbReference>
<feature type="compositionally biased region" description="Polar residues" evidence="1">
    <location>
        <begin position="189"/>
        <end position="206"/>
    </location>
</feature>
<protein>
    <submittedName>
        <fullName evidence="3">Uncharacterized protein</fullName>
    </submittedName>
</protein>
<keyword evidence="2" id="KW-0472">Membrane</keyword>
<feature type="compositionally biased region" description="Pro residues" evidence="1">
    <location>
        <begin position="216"/>
        <end position="228"/>
    </location>
</feature>
<feature type="compositionally biased region" description="Pro residues" evidence="1">
    <location>
        <begin position="314"/>
        <end position="377"/>
    </location>
</feature>
<evidence type="ECO:0000313" key="3">
    <source>
        <dbReference type="EMBL" id="KAH7532789.1"/>
    </source>
</evidence>
<dbReference type="Proteomes" id="UP000813462">
    <property type="component" value="Unassembled WGS sequence"/>
</dbReference>
<sequence>MLKASTNLWLLYMSREPTGTQLYSWYSYTNKGTNFINGRAIEFFKRVRGLKMFYLLKIFFFILTFTYLSEARPQKNPSTAVVVGTVYCDTCASVAVECKDGTSNETSFRKEVKTDNHGEFKVQLPFSIGKHVKKIEGCSVKLISSSEPYCAVASTATKSSLHLKSRKQGIHIFSAGFFTFKPLKQPNLCNQKPSIENSKGLNSNKASLPPVDDLSFPPPIQDPTIPGLPPFQYLPPLPTLPQLPPLPTLPPLPPLPGLPKFPPAQGKTNTESKVPTEKSSQKSQLSDEKVVNPEFFFPVPPILPPLIPNPFQPPPLIPNPFQPPPLIPNPFQPPPAPLLPFPPIPGLTPSPPPPSLPFPFPPIIPFPPTIPRIPGTPPASSSSSKQTP</sequence>
<comment type="caution">
    <text evidence="3">The sequence shown here is derived from an EMBL/GenBank/DDBJ whole genome shotgun (WGS) entry which is preliminary data.</text>
</comment>
<evidence type="ECO:0000313" key="4">
    <source>
        <dbReference type="Proteomes" id="UP000813462"/>
    </source>
</evidence>
<keyword evidence="2" id="KW-0812">Transmembrane</keyword>
<feature type="region of interest" description="Disordered" evidence="1">
    <location>
        <begin position="314"/>
        <end position="388"/>
    </location>
</feature>
<gene>
    <name evidence="3" type="ORF">FEM48_Zijuj04G0059400</name>
</gene>
<feature type="compositionally biased region" description="Pro residues" evidence="1">
    <location>
        <begin position="242"/>
        <end position="262"/>
    </location>
</feature>
<feature type="compositionally biased region" description="Basic and acidic residues" evidence="1">
    <location>
        <begin position="274"/>
        <end position="289"/>
    </location>
</feature>
<feature type="compositionally biased region" description="Polar residues" evidence="1">
    <location>
        <begin position="379"/>
        <end position="388"/>
    </location>
</feature>
<feature type="region of interest" description="Disordered" evidence="1">
    <location>
        <begin position="242"/>
        <end position="289"/>
    </location>
</feature>
<feature type="region of interest" description="Disordered" evidence="1">
    <location>
        <begin position="189"/>
        <end position="228"/>
    </location>
</feature>
<organism evidence="3 4">
    <name type="scientific">Ziziphus jujuba var. spinosa</name>
    <dbReference type="NCBI Taxonomy" id="714518"/>
    <lineage>
        <taxon>Eukaryota</taxon>
        <taxon>Viridiplantae</taxon>
        <taxon>Streptophyta</taxon>
        <taxon>Embryophyta</taxon>
        <taxon>Tracheophyta</taxon>
        <taxon>Spermatophyta</taxon>
        <taxon>Magnoliopsida</taxon>
        <taxon>eudicotyledons</taxon>
        <taxon>Gunneridae</taxon>
        <taxon>Pentapetalae</taxon>
        <taxon>rosids</taxon>
        <taxon>fabids</taxon>
        <taxon>Rosales</taxon>
        <taxon>Rhamnaceae</taxon>
        <taxon>Paliureae</taxon>
        <taxon>Ziziphus</taxon>
    </lineage>
</organism>
<keyword evidence="2" id="KW-1133">Transmembrane helix</keyword>